<evidence type="ECO:0000313" key="3">
    <source>
        <dbReference type="EMBL" id="KLH96775.1"/>
    </source>
</evidence>
<dbReference type="Proteomes" id="UP000035218">
    <property type="component" value="Unassembled WGS sequence"/>
</dbReference>
<proteinExistence type="predicted"/>
<evidence type="ECO:0000313" key="6">
    <source>
        <dbReference type="Proteomes" id="UP000319498"/>
    </source>
</evidence>
<dbReference type="EMBL" id="BJOL01000014">
    <property type="protein sequence ID" value="GED58448.1"/>
    <property type="molecule type" value="Genomic_DNA"/>
</dbReference>
<organism evidence="1 5">
    <name type="scientific">Brevibacillus formosus</name>
    <dbReference type="NCBI Taxonomy" id="54913"/>
    <lineage>
        <taxon>Bacteria</taxon>
        <taxon>Bacillati</taxon>
        <taxon>Bacillota</taxon>
        <taxon>Bacilli</taxon>
        <taxon>Bacillales</taxon>
        <taxon>Paenibacillaceae</taxon>
        <taxon>Brevibacillus</taxon>
    </lineage>
</organism>
<dbReference type="EMBL" id="CP018145">
    <property type="protein sequence ID" value="ASJ55569.1"/>
    <property type="molecule type" value="Genomic_DNA"/>
</dbReference>
<dbReference type="GO" id="GO:0016874">
    <property type="term" value="F:ligase activity"/>
    <property type="evidence" value="ECO:0007669"/>
    <property type="project" value="UniProtKB-KW"/>
</dbReference>
<sequence length="87" mass="9649">MKPLVEFCASNVSSYTQSVVDALENDPDLDVDVLEYGCLGYCGECYMEPFALVNGTLVQAPTADELLVKIKNKLREEEELLDADFPL</sequence>
<dbReference type="RefSeq" id="WP_047072975.1">
    <property type="nucleotide sequence ID" value="NZ_BJOL01000014.1"/>
</dbReference>
<dbReference type="KEGG" id="bfm:BP422_19665"/>
<reference evidence="1 5" key="2">
    <citation type="submission" date="2016-11" db="EMBL/GenBank/DDBJ databases">
        <authorList>
            <person name="Jaros S."/>
            <person name="Januszkiewicz K."/>
            <person name="Wedrychowicz H."/>
        </authorList>
    </citation>
    <scope>NUCLEOTIDE SEQUENCE [LARGE SCALE GENOMIC DNA]</scope>
    <source>
        <strain evidence="1 5">NF2</strain>
    </source>
</reference>
<evidence type="ECO:0000313" key="2">
    <source>
        <dbReference type="EMBL" id="GED58448.1"/>
    </source>
</evidence>
<gene>
    <name evidence="3" type="ORF">AA984_22470</name>
    <name evidence="2" type="ORF">BFO01nite_25800</name>
    <name evidence="1" type="ORF">BP422_19665</name>
</gene>
<evidence type="ECO:0000313" key="4">
    <source>
        <dbReference type="Proteomes" id="UP000035218"/>
    </source>
</evidence>
<dbReference type="Proteomes" id="UP000319498">
    <property type="component" value="Unassembled WGS sequence"/>
</dbReference>
<protein>
    <submittedName>
        <fullName evidence="1">UDP-N-acetylmuramoylalanine--D-glutamate ligase</fullName>
    </submittedName>
    <submittedName>
        <fullName evidence="2">UPF0349 protein</fullName>
    </submittedName>
</protein>
<dbReference type="EMBL" id="LDCN01000008">
    <property type="protein sequence ID" value="KLH96775.1"/>
    <property type="molecule type" value="Genomic_DNA"/>
</dbReference>
<dbReference type="GeneID" id="95753779"/>
<dbReference type="InterPro" id="IPR009910">
    <property type="entry name" value="DUF1450"/>
</dbReference>
<keyword evidence="1" id="KW-0436">Ligase</keyword>
<reference evidence="3 4" key="1">
    <citation type="submission" date="2015-05" db="EMBL/GenBank/DDBJ databases">
        <title>Genome sequencing project for genomic taxonomy and phylogenomics of Bacillus-like bacteria.</title>
        <authorList>
            <person name="Liu B."/>
            <person name="Wang J."/>
            <person name="Zhu Y."/>
            <person name="Liu G."/>
            <person name="Chen Q."/>
            <person name="Chen Z."/>
            <person name="Lan J."/>
            <person name="Che J."/>
            <person name="Ge C."/>
            <person name="Shi H."/>
            <person name="Pan Z."/>
            <person name="Liu X."/>
        </authorList>
    </citation>
    <scope>NUCLEOTIDE SEQUENCE [LARGE SCALE GENOMIC DNA]</scope>
    <source>
        <strain evidence="3 4">DSM 9885</strain>
    </source>
</reference>
<accession>A0A0H0SEC2</accession>
<dbReference type="NCBIfam" id="NF010190">
    <property type="entry name" value="PRK13669.1"/>
    <property type="match status" value="1"/>
</dbReference>
<reference evidence="2 6" key="3">
    <citation type="submission" date="2019-06" db="EMBL/GenBank/DDBJ databases">
        <title>Whole genome shotgun sequence of Brevibacillus formosus NBRC 15716.</title>
        <authorList>
            <person name="Hosoyama A."/>
            <person name="Uohara A."/>
            <person name="Ohji S."/>
            <person name="Ichikawa N."/>
        </authorList>
    </citation>
    <scope>NUCLEOTIDE SEQUENCE [LARGE SCALE GENOMIC DNA]</scope>
    <source>
        <strain evidence="2 6">NBRC 15716</strain>
    </source>
</reference>
<evidence type="ECO:0000313" key="5">
    <source>
        <dbReference type="Proteomes" id="UP000197781"/>
    </source>
</evidence>
<dbReference type="AlphaFoldDB" id="A0A0H0SEC2"/>
<dbReference type="Pfam" id="PF07293">
    <property type="entry name" value="DUF1450"/>
    <property type="match status" value="1"/>
</dbReference>
<keyword evidence="6" id="KW-1185">Reference proteome</keyword>
<evidence type="ECO:0000313" key="1">
    <source>
        <dbReference type="EMBL" id="ASJ55569.1"/>
    </source>
</evidence>
<name>A0A0H0SEC2_9BACL</name>
<dbReference type="OrthoDB" id="1684419at2"/>
<dbReference type="Proteomes" id="UP000197781">
    <property type="component" value="Chromosome"/>
</dbReference>